<reference evidence="2" key="2">
    <citation type="submission" date="2022-04" db="EMBL/GenBank/DDBJ databases">
        <authorList>
            <person name="Fokt H."/>
            <person name="Baines J."/>
        </authorList>
    </citation>
    <scope>NUCLEOTIDE SEQUENCE</scope>
    <source>
        <strain evidence="2">KH569_7</strain>
    </source>
</reference>
<name>A0A9X2P3R5_9BACE</name>
<feature type="domain" description="Transposase IS66 central" evidence="1">
    <location>
        <begin position="36"/>
        <end position="178"/>
    </location>
</feature>
<dbReference type="Pfam" id="PF03050">
    <property type="entry name" value="DDE_Tnp_IS66"/>
    <property type="match status" value="1"/>
</dbReference>
<gene>
    <name evidence="2" type="ORF">M1B78_13285</name>
</gene>
<accession>A0A9X2P3R5</accession>
<dbReference type="PANTHER" id="PTHR33678">
    <property type="entry name" value="BLL1576 PROTEIN"/>
    <property type="match status" value="1"/>
</dbReference>
<dbReference type="AlphaFoldDB" id="A0A9X2P3R5"/>
<sequence length="184" mass="21297">MFRPNDTMRYHLCSGCTDMRRGLLLPCLCCLLYKDVPGASLPAEILLQKYEYHMPFYCRIKELAHLGMAGLKEATITGWFNRSMEVLRPLYNALVKEMLKSDYCQADETTTNVINSEKHATDREYVWMIRAVTEKLAAFFYEEGSRFGKVIKNLTDRHNCNGYLQCDGFAGYTSAYKPHILHLR</sequence>
<dbReference type="EMBL" id="JAMZEE010000035">
    <property type="protein sequence ID" value="MCR6509107.1"/>
    <property type="molecule type" value="Genomic_DNA"/>
</dbReference>
<evidence type="ECO:0000313" key="3">
    <source>
        <dbReference type="Proteomes" id="UP001143810"/>
    </source>
</evidence>
<proteinExistence type="predicted"/>
<dbReference type="PANTHER" id="PTHR33678:SF1">
    <property type="entry name" value="BLL1576 PROTEIN"/>
    <property type="match status" value="1"/>
</dbReference>
<organism evidence="2 3">
    <name type="scientific">Bacteroides muris</name>
    <name type="common">ex Fokt et al. 2023</name>
    <dbReference type="NCBI Taxonomy" id="2937417"/>
    <lineage>
        <taxon>Bacteria</taxon>
        <taxon>Pseudomonadati</taxon>
        <taxon>Bacteroidota</taxon>
        <taxon>Bacteroidia</taxon>
        <taxon>Bacteroidales</taxon>
        <taxon>Bacteroidaceae</taxon>
        <taxon>Bacteroides</taxon>
    </lineage>
</organism>
<comment type="caution">
    <text evidence="2">The sequence shown here is derived from an EMBL/GenBank/DDBJ whole genome shotgun (WGS) entry which is preliminary data.</text>
</comment>
<dbReference type="InterPro" id="IPR004291">
    <property type="entry name" value="Transposase_IS66_central"/>
</dbReference>
<evidence type="ECO:0000313" key="2">
    <source>
        <dbReference type="EMBL" id="MCR6509107.1"/>
    </source>
</evidence>
<dbReference type="Proteomes" id="UP001143810">
    <property type="component" value="Unassembled WGS sequence"/>
</dbReference>
<evidence type="ECO:0000259" key="1">
    <source>
        <dbReference type="Pfam" id="PF03050"/>
    </source>
</evidence>
<dbReference type="InterPro" id="IPR052344">
    <property type="entry name" value="Transposase-related"/>
</dbReference>
<protein>
    <submittedName>
        <fullName evidence="2">IS66 family transposase</fullName>
    </submittedName>
</protein>
<reference evidence="2" key="1">
    <citation type="journal article" date="2022" name="Arch. Microbiol.">
        <title>Bacteroides muris sp. nov. isolated from the cecum of wild-derived house mice.</title>
        <authorList>
            <person name="Fokt H."/>
            <person name="Unni R."/>
            <person name="Repnik U."/>
            <person name="Schmitz R.A."/>
            <person name="Bramkamp M."/>
            <person name="Baines J.F."/>
            <person name="Unterweger D."/>
        </authorList>
    </citation>
    <scope>NUCLEOTIDE SEQUENCE</scope>
    <source>
        <strain evidence="2">KH569_7</strain>
    </source>
</reference>